<feature type="non-terminal residue" evidence="7">
    <location>
        <position position="116"/>
    </location>
</feature>
<gene>
    <name evidence="7" type="ORF">RHIMIDRAFT_184432</name>
</gene>
<dbReference type="GO" id="GO:0001006">
    <property type="term" value="F:RNA polymerase III type 3 promoter sequence-specific DNA binding"/>
    <property type="evidence" value="ECO:0007669"/>
    <property type="project" value="TreeGrafter"/>
</dbReference>
<dbReference type="InterPro" id="IPR017930">
    <property type="entry name" value="Myb_dom"/>
</dbReference>
<evidence type="ECO:0000256" key="3">
    <source>
        <dbReference type="ARBA" id="ARBA00023163"/>
    </source>
</evidence>
<keyword evidence="1" id="KW-0805">Transcription regulation</keyword>
<dbReference type="GO" id="GO:0042795">
    <property type="term" value="P:snRNA transcription by RNA polymerase II"/>
    <property type="evidence" value="ECO:0007669"/>
    <property type="project" value="TreeGrafter"/>
</dbReference>
<evidence type="ECO:0000259" key="6">
    <source>
        <dbReference type="PROSITE" id="PS51294"/>
    </source>
</evidence>
<feature type="domain" description="Myb-like" evidence="5">
    <location>
        <begin position="1"/>
        <end position="50"/>
    </location>
</feature>
<dbReference type="InterPro" id="IPR009057">
    <property type="entry name" value="Homeodomain-like_sf"/>
</dbReference>
<dbReference type="Proteomes" id="UP000242254">
    <property type="component" value="Unassembled WGS sequence"/>
</dbReference>
<name>A0A2G4SMM5_RHIZD</name>
<dbReference type="GO" id="GO:0000978">
    <property type="term" value="F:RNA polymerase II cis-regulatory region sequence-specific DNA binding"/>
    <property type="evidence" value="ECO:0007669"/>
    <property type="project" value="TreeGrafter"/>
</dbReference>
<evidence type="ECO:0000313" key="8">
    <source>
        <dbReference type="Proteomes" id="UP000242254"/>
    </source>
</evidence>
<dbReference type="STRING" id="1340429.A0A2G4SMM5"/>
<evidence type="ECO:0008006" key="9">
    <source>
        <dbReference type="Google" id="ProtNLM"/>
    </source>
</evidence>
<protein>
    <recommendedName>
        <fullName evidence="9">Homeodomain-like protein</fullName>
    </recommendedName>
</protein>
<evidence type="ECO:0000256" key="1">
    <source>
        <dbReference type="ARBA" id="ARBA00023015"/>
    </source>
</evidence>
<dbReference type="AlphaFoldDB" id="A0A2G4SMM5"/>
<dbReference type="InterPro" id="IPR001005">
    <property type="entry name" value="SANT/Myb"/>
</dbReference>
<dbReference type="EMBL" id="KZ303857">
    <property type="protein sequence ID" value="PHZ09636.1"/>
    <property type="molecule type" value="Genomic_DNA"/>
</dbReference>
<feature type="domain" description="HTH myb-type" evidence="6">
    <location>
        <begin position="1"/>
        <end position="54"/>
    </location>
</feature>
<dbReference type="Gene3D" id="1.10.10.60">
    <property type="entry name" value="Homeodomain-like"/>
    <property type="match status" value="2"/>
</dbReference>
<dbReference type="GO" id="GO:0019185">
    <property type="term" value="C:snRNA-activating protein complex"/>
    <property type="evidence" value="ECO:0007669"/>
    <property type="project" value="TreeGrafter"/>
</dbReference>
<dbReference type="GO" id="GO:0042796">
    <property type="term" value="P:snRNA transcription by RNA polymerase III"/>
    <property type="evidence" value="ECO:0007669"/>
    <property type="project" value="TreeGrafter"/>
</dbReference>
<dbReference type="SUPFAM" id="SSF46689">
    <property type="entry name" value="Homeodomain-like"/>
    <property type="match status" value="1"/>
</dbReference>
<keyword evidence="2" id="KW-0238">DNA-binding</keyword>
<proteinExistence type="predicted"/>
<dbReference type="InterPro" id="IPR051575">
    <property type="entry name" value="Myb-like_DNA-bd"/>
</dbReference>
<accession>A0A2G4SMM5</accession>
<dbReference type="PANTHER" id="PTHR46621">
    <property type="entry name" value="SNRNA-ACTIVATING PROTEIN COMPLEX SUBUNIT 4"/>
    <property type="match status" value="1"/>
</dbReference>
<evidence type="ECO:0000259" key="5">
    <source>
        <dbReference type="PROSITE" id="PS50090"/>
    </source>
</evidence>
<feature type="non-terminal residue" evidence="7">
    <location>
        <position position="1"/>
    </location>
</feature>
<evidence type="ECO:0000256" key="4">
    <source>
        <dbReference type="ARBA" id="ARBA00023242"/>
    </source>
</evidence>
<dbReference type="SMART" id="SM00717">
    <property type="entry name" value="SANT"/>
    <property type="match status" value="2"/>
</dbReference>
<organism evidence="7 8">
    <name type="scientific">Rhizopus microsporus ATCC 52813</name>
    <dbReference type="NCBI Taxonomy" id="1340429"/>
    <lineage>
        <taxon>Eukaryota</taxon>
        <taxon>Fungi</taxon>
        <taxon>Fungi incertae sedis</taxon>
        <taxon>Mucoromycota</taxon>
        <taxon>Mucoromycotina</taxon>
        <taxon>Mucoromycetes</taxon>
        <taxon>Mucorales</taxon>
        <taxon>Mucorineae</taxon>
        <taxon>Rhizopodaceae</taxon>
        <taxon>Rhizopus</taxon>
    </lineage>
</organism>
<reference evidence="7 8" key="1">
    <citation type="journal article" date="2016" name="Proc. Natl. Acad. Sci. U.S.A.">
        <title>Lipid metabolic changes in an early divergent fungus govern the establishment of a mutualistic symbiosis with endobacteria.</title>
        <authorList>
            <person name="Lastovetsky O.A."/>
            <person name="Gaspar M.L."/>
            <person name="Mondo S.J."/>
            <person name="LaButti K.M."/>
            <person name="Sandor L."/>
            <person name="Grigoriev I.V."/>
            <person name="Henry S.A."/>
            <person name="Pawlowska T.E."/>
        </authorList>
    </citation>
    <scope>NUCLEOTIDE SEQUENCE [LARGE SCALE GENOMIC DNA]</scope>
    <source>
        <strain evidence="7 8">ATCC 52813</strain>
    </source>
</reference>
<evidence type="ECO:0000313" key="7">
    <source>
        <dbReference type="EMBL" id="PHZ09636.1"/>
    </source>
</evidence>
<dbReference type="GeneID" id="35436825"/>
<keyword evidence="8" id="KW-1185">Reference proteome</keyword>
<dbReference type="PROSITE" id="PS51294">
    <property type="entry name" value="HTH_MYB"/>
    <property type="match status" value="1"/>
</dbReference>
<dbReference type="PROSITE" id="PS50090">
    <property type="entry name" value="MYB_LIKE"/>
    <property type="match status" value="1"/>
</dbReference>
<evidence type="ECO:0000256" key="2">
    <source>
        <dbReference type="ARBA" id="ARBA00023125"/>
    </source>
</evidence>
<keyword evidence="3" id="KW-0804">Transcription</keyword>
<dbReference type="RefSeq" id="XP_023463344.1">
    <property type="nucleotide sequence ID" value="XM_023605835.1"/>
</dbReference>
<dbReference type="Pfam" id="PF00249">
    <property type="entry name" value="Myb_DNA-binding"/>
    <property type="match status" value="1"/>
</dbReference>
<keyword evidence="4" id="KW-0539">Nucleus</keyword>
<sequence>KIKTGKWTPEEDQQLKDAVKQYSAEGWAAIAARVPARSRIQCLQRWKRLCQQADSNILRNTPLTMQEKELLFEGYKIFGADFNTIQKSYLPNRRPEQLQGWWHYNNPSSLDDITRR</sequence>
<dbReference type="PANTHER" id="PTHR46621:SF1">
    <property type="entry name" value="SNRNA-ACTIVATING PROTEIN COMPLEX SUBUNIT 4"/>
    <property type="match status" value="1"/>
</dbReference>
<dbReference type="CDD" id="cd00167">
    <property type="entry name" value="SANT"/>
    <property type="match status" value="1"/>
</dbReference>